<evidence type="ECO:0000256" key="1">
    <source>
        <dbReference type="SAM" id="SignalP"/>
    </source>
</evidence>
<dbReference type="Gene3D" id="2.60.40.10">
    <property type="entry name" value="Immunoglobulins"/>
    <property type="match status" value="1"/>
</dbReference>
<organism evidence="3 4">
    <name type="scientific">Rugamonas brunnea</name>
    <dbReference type="NCBI Taxonomy" id="2758569"/>
    <lineage>
        <taxon>Bacteria</taxon>
        <taxon>Pseudomonadati</taxon>
        <taxon>Pseudomonadota</taxon>
        <taxon>Betaproteobacteria</taxon>
        <taxon>Burkholderiales</taxon>
        <taxon>Oxalobacteraceae</taxon>
        <taxon>Telluria group</taxon>
        <taxon>Rugamonas</taxon>
    </lineage>
</organism>
<reference evidence="3 4" key="1">
    <citation type="submission" date="2020-07" db="EMBL/GenBank/DDBJ databases">
        <title>Novel species isolated from subtropical streams in China.</title>
        <authorList>
            <person name="Lu H."/>
        </authorList>
    </citation>
    <scope>NUCLEOTIDE SEQUENCE [LARGE SCALE GENOMIC DNA]</scope>
    <source>
        <strain evidence="3 4">LX20W</strain>
    </source>
</reference>
<protein>
    <submittedName>
        <fullName evidence="3">Quinoprotein amine dehydrogenase</fullName>
    </submittedName>
</protein>
<sequence>MQRLWSALTLASLLTACGGGGGGSTSGTPVPASNAALTFSPDKVAISAVAGTSATATVNAAVARPTDFNGATVYPVLVDGAGVLLPNAQLVQDSGQAYHATLQTAPTLAAGSYQGNFTVKLCRDSACASQFPGSPMLLPYAIDVAPAGSVPFGASSAVPLTVTMHQGGAVPAPATINVQATGRSWSAASGAAWLSLSSTGGSGNATITATYAAASLAAGQYNTNITLTASDGAVATVPVALTVLAPGFQVSSDGVAFTAVNGAPIAPQDVQIGTDNAQATRWSASSSAGWLRANPSQGYTPTTTTLSIDPTVGPLVSGNYNATLSLTATGLATRQLPVSLKLLPATLLASSTTVTLGGTYGRDFTPRSVTLSLNTGSNLWPWRLAALPAWASASPLTGTVGAGGSTIVLTPSPALAPAGGTTTSLLPSVTVNGDLVAAPITLAINKDQHKLLPAVSGVALSATPGWSRLTRTIAMVDNYGQAPNWTASSNQAWLTVSGSGASLVLTADPSSLVADTINLATVTVSPTDGTMVGPAPIQVALWKGSTNPAAPVSPHPLYRNIVADPVQPLVYAHNGGTSVDIYNVYTGLQVGTISGFGGTLGDMAVSADGARLYAYDLDNARLEVRALASKAVLGRWALAHKPDRTSRLALMRPNGVDLVALNDGSIFNASGKLLTTLPIQGGTLSAAADGKRLYVQDEDGTGIHLATYAIDYANLAGGTLFAAQLPAATRVGNGSGGQDIAASADGSVLYAASSSPTQCSVLGTNDLGTLSYLPSGNNAPDNVEVGSDGRVYCGVAGKTAPADVWVYSAAGVLQRQLKFVPVGRQLAPRQMAISGDGFMLIGLNDDGVLNIVPVGP</sequence>
<feature type="chain" id="PRO_5030958664" evidence="1">
    <location>
        <begin position="22"/>
        <end position="856"/>
    </location>
</feature>
<keyword evidence="1" id="KW-0732">Signal</keyword>
<gene>
    <name evidence="3" type="ORF">H3H37_21360</name>
</gene>
<evidence type="ECO:0000259" key="2">
    <source>
        <dbReference type="Pfam" id="PF19190"/>
    </source>
</evidence>
<dbReference type="RefSeq" id="WP_182166285.1">
    <property type="nucleotide sequence ID" value="NZ_JACEZT010000017.1"/>
</dbReference>
<dbReference type="Gene3D" id="2.130.10.10">
    <property type="entry name" value="YVTN repeat-like/Quinoprotein amine dehydrogenase"/>
    <property type="match status" value="1"/>
</dbReference>
<dbReference type="Proteomes" id="UP000534388">
    <property type="component" value="Unassembled WGS sequence"/>
</dbReference>
<dbReference type="SUPFAM" id="SSF50969">
    <property type="entry name" value="YVTN repeat-like/Quinoprotein amine dehydrogenase"/>
    <property type="match status" value="1"/>
</dbReference>
<dbReference type="InterPro" id="IPR013783">
    <property type="entry name" value="Ig-like_fold"/>
</dbReference>
<evidence type="ECO:0000313" key="4">
    <source>
        <dbReference type="Proteomes" id="UP000534388"/>
    </source>
</evidence>
<name>A0A7W2EW19_9BURK</name>
<dbReference type="Pfam" id="PF19190">
    <property type="entry name" value="BACON_2"/>
    <property type="match status" value="1"/>
</dbReference>
<dbReference type="EMBL" id="JACEZT010000017">
    <property type="protein sequence ID" value="MBA5639610.1"/>
    <property type="molecule type" value="Genomic_DNA"/>
</dbReference>
<feature type="signal peptide" evidence="1">
    <location>
        <begin position="1"/>
        <end position="21"/>
    </location>
</feature>
<dbReference type="InterPro" id="IPR011044">
    <property type="entry name" value="Quino_amine_DH_bsu"/>
</dbReference>
<feature type="domain" description="BACON" evidence="2">
    <location>
        <begin position="268"/>
        <end position="333"/>
    </location>
</feature>
<dbReference type="InterPro" id="IPR015943">
    <property type="entry name" value="WD40/YVTN_repeat-like_dom_sf"/>
</dbReference>
<dbReference type="AlphaFoldDB" id="A0A7W2EW19"/>
<keyword evidence="4" id="KW-1185">Reference proteome</keyword>
<dbReference type="InterPro" id="IPR024361">
    <property type="entry name" value="BACON"/>
</dbReference>
<accession>A0A7W2EW19</accession>
<dbReference type="PROSITE" id="PS51257">
    <property type="entry name" value="PROKAR_LIPOPROTEIN"/>
    <property type="match status" value="1"/>
</dbReference>
<dbReference type="SUPFAM" id="SSF101908">
    <property type="entry name" value="Putative isomerase YbhE"/>
    <property type="match status" value="1"/>
</dbReference>
<proteinExistence type="predicted"/>
<comment type="caution">
    <text evidence="3">The sequence shown here is derived from an EMBL/GenBank/DDBJ whole genome shotgun (WGS) entry which is preliminary data.</text>
</comment>
<evidence type="ECO:0000313" key="3">
    <source>
        <dbReference type="EMBL" id="MBA5639610.1"/>
    </source>
</evidence>